<keyword evidence="3" id="KW-1185">Reference proteome</keyword>
<sequence length="52" mass="5735">MKNCPVVRESGAGSQESGAGSQESGIRIKNILPKRVRKPPIDVVKCHFLRFL</sequence>
<reference evidence="2 3" key="1">
    <citation type="submission" date="2024-01" db="EMBL/GenBank/DDBJ databases">
        <title>Genomic insights into the taxonomy and metabolism of the cyanobacterium Pannus brasiliensis CCIBt3594.</title>
        <authorList>
            <person name="Machado M."/>
            <person name="Botero N.B."/>
            <person name="Andreote A.P.D."/>
            <person name="Feitosa A.M.T."/>
            <person name="Popin R."/>
            <person name="Sivonen K."/>
            <person name="Fiore M.F."/>
        </authorList>
    </citation>
    <scope>NUCLEOTIDE SEQUENCE [LARGE SCALE GENOMIC DNA]</scope>
    <source>
        <strain evidence="2 3">CCIBt3594</strain>
    </source>
</reference>
<protein>
    <submittedName>
        <fullName evidence="2">Uncharacterized protein</fullName>
    </submittedName>
</protein>
<proteinExistence type="predicted"/>
<dbReference type="Proteomes" id="UP001328733">
    <property type="component" value="Unassembled WGS sequence"/>
</dbReference>
<organism evidence="2 3">
    <name type="scientific">Pannus brasiliensis CCIBt3594</name>
    <dbReference type="NCBI Taxonomy" id="1427578"/>
    <lineage>
        <taxon>Bacteria</taxon>
        <taxon>Bacillati</taxon>
        <taxon>Cyanobacteriota</taxon>
        <taxon>Cyanophyceae</taxon>
        <taxon>Oscillatoriophycideae</taxon>
        <taxon>Chroococcales</taxon>
        <taxon>Microcystaceae</taxon>
        <taxon>Pannus</taxon>
    </lineage>
</organism>
<feature type="region of interest" description="Disordered" evidence="1">
    <location>
        <begin position="1"/>
        <end position="25"/>
    </location>
</feature>
<comment type="caution">
    <text evidence="2">The sequence shown here is derived from an EMBL/GenBank/DDBJ whole genome shotgun (WGS) entry which is preliminary data.</text>
</comment>
<gene>
    <name evidence="2" type="ORF">V0288_24135</name>
</gene>
<accession>A0AAW9R0W2</accession>
<feature type="compositionally biased region" description="Low complexity" evidence="1">
    <location>
        <begin position="9"/>
        <end position="25"/>
    </location>
</feature>
<evidence type="ECO:0000256" key="1">
    <source>
        <dbReference type="SAM" id="MobiDB-lite"/>
    </source>
</evidence>
<evidence type="ECO:0000313" key="2">
    <source>
        <dbReference type="EMBL" id="MEG3440238.1"/>
    </source>
</evidence>
<dbReference type="EMBL" id="JBAFSM010000082">
    <property type="protein sequence ID" value="MEG3440238.1"/>
    <property type="molecule type" value="Genomic_DNA"/>
</dbReference>
<evidence type="ECO:0000313" key="3">
    <source>
        <dbReference type="Proteomes" id="UP001328733"/>
    </source>
</evidence>
<dbReference type="AlphaFoldDB" id="A0AAW9R0W2"/>
<dbReference type="RefSeq" id="WP_332867707.1">
    <property type="nucleotide sequence ID" value="NZ_JBAFSM010000082.1"/>
</dbReference>
<name>A0AAW9R0W2_9CHRO</name>